<gene>
    <name evidence="1" type="ORF">H6G03_15935</name>
</gene>
<dbReference type="AlphaFoldDB" id="A0A926ZH22"/>
<dbReference type="Proteomes" id="UP000641646">
    <property type="component" value="Unassembled WGS sequence"/>
</dbReference>
<proteinExistence type="predicted"/>
<accession>A0A926ZH22</accession>
<reference evidence="1" key="1">
    <citation type="journal article" date="2015" name="ISME J.">
        <title>Draft Genome Sequence of Streptomyces incarnatus NRRL8089, which Produces the Nucleoside Antibiotic Sinefungin.</title>
        <authorList>
            <person name="Oshima K."/>
            <person name="Hattori M."/>
            <person name="Shimizu H."/>
            <person name="Fukuda K."/>
            <person name="Nemoto M."/>
            <person name="Inagaki K."/>
            <person name="Tamura T."/>
        </authorList>
    </citation>
    <scope>NUCLEOTIDE SEQUENCE</scope>
    <source>
        <strain evidence="1">FACHB-1375</strain>
    </source>
</reference>
<dbReference type="EMBL" id="JACJPW010000039">
    <property type="protein sequence ID" value="MBD2182570.1"/>
    <property type="molecule type" value="Genomic_DNA"/>
</dbReference>
<evidence type="ECO:0000313" key="1">
    <source>
        <dbReference type="EMBL" id="MBD2182570.1"/>
    </source>
</evidence>
<organism evidence="1 2">
    <name type="scientific">Aerosakkonema funiforme FACHB-1375</name>
    <dbReference type="NCBI Taxonomy" id="2949571"/>
    <lineage>
        <taxon>Bacteria</taxon>
        <taxon>Bacillati</taxon>
        <taxon>Cyanobacteriota</taxon>
        <taxon>Cyanophyceae</taxon>
        <taxon>Oscillatoriophycideae</taxon>
        <taxon>Aerosakkonematales</taxon>
        <taxon>Aerosakkonemataceae</taxon>
        <taxon>Aerosakkonema</taxon>
    </lineage>
</organism>
<evidence type="ECO:0000313" key="2">
    <source>
        <dbReference type="Proteomes" id="UP000641646"/>
    </source>
</evidence>
<protein>
    <submittedName>
        <fullName evidence="1">Uncharacterized protein</fullName>
    </submittedName>
</protein>
<reference evidence="1" key="2">
    <citation type="submission" date="2020-08" db="EMBL/GenBank/DDBJ databases">
        <authorList>
            <person name="Chen M."/>
            <person name="Teng W."/>
            <person name="Zhao L."/>
            <person name="Hu C."/>
            <person name="Zhou Y."/>
            <person name="Han B."/>
            <person name="Song L."/>
            <person name="Shu W."/>
        </authorList>
    </citation>
    <scope>NUCLEOTIDE SEQUENCE</scope>
    <source>
        <strain evidence="1">FACHB-1375</strain>
    </source>
</reference>
<keyword evidence="2" id="KW-1185">Reference proteome</keyword>
<dbReference type="RefSeq" id="WP_190465423.1">
    <property type="nucleotide sequence ID" value="NZ_JACJPW010000039.1"/>
</dbReference>
<comment type="caution">
    <text evidence="1">The sequence shown here is derived from an EMBL/GenBank/DDBJ whole genome shotgun (WGS) entry which is preliminary data.</text>
</comment>
<name>A0A926ZH22_9CYAN</name>
<sequence>MQPVSLLIGMENLVSLIASKKPYSDVQEPSFKTLPLPWTIAQLLDEEESHIFS</sequence>